<feature type="domain" description="Protein kinase" evidence="6">
    <location>
        <begin position="16"/>
        <end position="303"/>
    </location>
</feature>
<keyword evidence="3 7" id="KW-0418">Kinase</keyword>
<dbReference type="SUPFAM" id="SSF56112">
    <property type="entry name" value="Protein kinase-like (PK-like)"/>
    <property type="match status" value="1"/>
</dbReference>
<dbReference type="Gene3D" id="1.10.510.10">
    <property type="entry name" value="Transferase(Phosphotransferase) domain 1"/>
    <property type="match status" value="1"/>
</dbReference>
<evidence type="ECO:0000256" key="4">
    <source>
        <dbReference type="ARBA" id="ARBA00022840"/>
    </source>
</evidence>
<sequence>MTIPSTPSAPASLGGYRLVRTLGAGPRATVYLGHADGHPQVAVKVFAAAVPAESIELEAEALMRAAGEHVVRLLDLALDPRDRPAFLLDRVPGPSLAALLDRRRTIRAGEAVTILAPLATTIARLHRDGVVHGGLDPASVLFTDAGAPTLVGFGDARLLDQEATGRARVAERTDLLARDEAALRRLVRTVLDATGPAPTATVGPLLRELGALEGPAYAERLETIVFDLAVPEPVDLDAPPRSAAGLPGRVTGGEDGVASAEPRGLVLDGLQVPEWLRGMLGPGAGSTLTRLRSAAGSVRRPFWVAGGVAGTALTAALLLVPSERQGPNGPNPAGDTVPSPVPSAPSSPVERVLLGDDPADAATALLALRAECYRELSVLCLDSVDQPDSSAAMADAAAILAAQESGGIGADGVVVEGDAETVERLGDTALVRITPPDAEPASVLVIRTEAGWRIRGFPGVPRSGAEG</sequence>
<dbReference type="Proteomes" id="UP001589896">
    <property type="component" value="Unassembled WGS sequence"/>
</dbReference>
<comment type="caution">
    <text evidence="7">The sequence shown here is derived from an EMBL/GenBank/DDBJ whole genome shotgun (WGS) entry which is preliminary data.</text>
</comment>
<dbReference type="RefSeq" id="WP_386667675.1">
    <property type="nucleotide sequence ID" value="NZ_JBHLTG010000002.1"/>
</dbReference>
<evidence type="ECO:0000256" key="3">
    <source>
        <dbReference type="ARBA" id="ARBA00022777"/>
    </source>
</evidence>
<dbReference type="SMART" id="SM00220">
    <property type="entry name" value="S_TKc"/>
    <property type="match status" value="1"/>
</dbReference>
<proteinExistence type="predicted"/>
<reference evidence="7 8" key="1">
    <citation type="submission" date="2024-09" db="EMBL/GenBank/DDBJ databases">
        <authorList>
            <person name="Sun Q."/>
            <person name="Mori K."/>
        </authorList>
    </citation>
    <scope>NUCLEOTIDE SEQUENCE [LARGE SCALE GENOMIC DNA]</scope>
    <source>
        <strain evidence="7 8">KCTC 23076</strain>
    </source>
</reference>
<dbReference type="PANTHER" id="PTHR43289:SF6">
    <property type="entry name" value="SERINE_THREONINE-PROTEIN KINASE NEKL-3"/>
    <property type="match status" value="1"/>
</dbReference>
<gene>
    <name evidence="7" type="ORF">ACFFGH_09685</name>
</gene>
<feature type="region of interest" description="Disordered" evidence="5">
    <location>
        <begin position="323"/>
        <end position="349"/>
    </location>
</feature>
<keyword evidence="1" id="KW-0808">Transferase</keyword>
<evidence type="ECO:0000313" key="8">
    <source>
        <dbReference type="Proteomes" id="UP001589896"/>
    </source>
</evidence>
<dbReference type="InterPro" id="IPR011009">
    <property type="entry name" value="Kinase-like_dom_sf"/>
</dbReference>
<protein>
    <submittedName>
        <fullName evidence="7">Protein kinase</fullName>
    </submittedName>
</protein>
<feature type="region of interest" description="Disordered" evidence="5">
    <location>
        <begin position="239"/>
        <end position="260"/>
    </location>
</feature>
<evidence type="ECO:0000256" key="1">
    <source>
        <dbReference type="ARBA" id="ARBA00022679"/>
    </source>
</evidence>
<evidence type="ECO:0000256" key="2">
    <source>
        <dbReference type="ARBA" id="ARBA00022741"/>
    </source>
</evidence>
<organism evidence="7 8">
    <name type="scientific">Lysobacter korlensis</name>
    <dbReference type="NCBI Taxonomy" id="553636"/>
    <lineage>
        <taxon>Bacteria</taxon>
        <taxon>Pseudomonadati</taxon>
        <taxon>Pseudomonadota</taxon>
        <taxon>Gammaproteobacteria</taxon>
        <taxon>Lysobacterales</taxon>
        <taxon>Lysobacteraceae</taxon>
        <taxon>Lysobacter</taxon>
    </lineage>
</organism>
<dbReference type="EMBL" id="JBHLTG010000002">
    <property type="protein sequence ID" value="MFC0678110.1"/>
    <property type="molecule type" value="Genomic_DNA"/>
</dbReference>
<evidence type="ECO:0000259" key="6">
    <source>
        <dbReference type="PROSITE" id="PS50011"/>
    </source>
</evidence>
<dbReference type="PROSITE" id="PS50011">
    <property type="entry name" value="PROTEIN_KINASE_DOM"/>
    <property type="match status" value="1"/>
</dbReference>
<dbReference type="Pfam" id="PF00069">
    <property type="entry name" value="Pkinase"/>
    <property type="match status" value="1"/>
</dbReference>
<dbReference type="GO" id="GO:0016301">
    <property type="term" value="F:kinase activity"/>
    <property type="evidence" value="ECO:0007669"/>
    <property type="project" value="UniProtKB-KW"/>
</dbReference>
<keyword evidence="8" id="KW-1185">Reference proteome</keyword>
<evidence type="ECO:0000256" key="5">
    <source>
        <dbReference type="SAM" id="MobiDB-lite"/>
    </source>
</evidence>
<accession>A0ABV6RMA1</accession>
<evidence type="ECO:0000313" key="7">
    <source>
        <dbReference type="EMBL" id="MFC0678110.1"/>
    </source>
</evidence>
<dbReference type="InterPro" id="IPR000719">
    <property type="entry name" value="Prot_kinase_dom"/>
</dbReference>
<dbReference type="PANTHER" id="PTHR43289">
    <property type="entry name" value="MITOGEN-ACTIVATED PROTEIN KINASE KINASE KINASE 20-RELATED"/>
    <property type="match status" value="1"/>
</dbReference>
<keyword evidence="2" id="KW-0547">Nucleotide-binding</keyword>
<keyword evidence="4" id="KW-0067">ATP-binding</keyword>
<name>A0ABV6RMA1_9GAMM</name>